<feature type="domain" description="DUF6729" evidence="2">
    <location>
        <begin position="283"/>
        <end position="476"/>
    </location>
</feature>
<dbReference type="EMBL" id="JAYMGO010000045">
    <property type="protein sequence ID" value="KAL1246952.1"/>
    <property type="molecule type" value="Genomic_DNA"/>
</dbReference>
<dbReference type="PANTHER" id="PTHR24401">
    <property type="entry name" value="SI:CH211-243P7.3-RELATED"/>
    <property type="match status" value="1"/>
</dbReference>
<gene>
    <name evidence="3" type="ORF">QQF64_034539</name>
</gene>
<dbReference type="Proteomes" id="UP001558613">
    <property type="component" value="Unassembled WGS sequence"/>
</dbReference>
<accession>A0ABR3L2A6</accession>
<evidence type="ECO:0000313" key="4">
    <source>
        <dbReference type="Proteomes" id="UP001558613"/>
    </source>
</evidence>
<evidence type="ECO:0000259" key="2">
    <source>
        <dbReference type="Pfam" id="PF20499"/>
    </source>
</evidence>
<dbReference type="InterPro" id="IPR046616">
    <property type="entry name" value="DUF6729"/>
</dbReference>
<protein>
    <recommendedName>
        <fullName evidence="2">DUF6729 domain-containing protein</fullName>
    </recommendedName>
</protein>
<dbReference type="Pfam" id="PF20499">
    <property type="entry name" value="DUF6729"/>
    <property type="match status" value="1"/>
</dbReference>
<sequence length="511" mass="56896">MGDEEWMSRLQKFAAVGVWPSEAGNRPSPRQRKWHDLYLKIEKCPVQLRGQMSLFGGTQTCSCGFHTTKPSSSVSSSVTPDGNTGADSNIWADGNTGTDSNIWADGNTGADSNIWADGNTGADSNIWADGNTGTDSNIWADGNTGADSNIWADGNTGANSNIWADGNTGADSNIWADGNTGADSNIWAAYTPQANFDYGIIYKATVRWASGCRFKAKLEFGQETCNQGSVSCRLLLYSSCPCDLCICHYHLFFATSAAPSAVDLSAHLTAPGSEPGWLPAKLMRTIPPQDQKWISSALWKDQRLRTDLKLWYDPSEPALIYHQAPTPERFFTHRLLLWMPYHLWKVRLSCPVCGKQLTGYGAHKRARHVLDVDRYYLMITETLWCSSAGCKTSYISTSKTILDQLDLAHRMEFRLILTQKYACDMRVIRFLRERTLGNSPSRLVRQVKENHSEEWLKRVCRYLGACSDFVAQPSCSLSSSRTLLSQWLFLPTVDALCLWARHLKQAGSHQS</sequence>
<comment type="caution">
    <text evidence="3">The sequence shown here is derived from an EMBL/GenBank/DDBJ whole genome shotgun (WGS) entry which is preliminary data.</text>
</comment>
<name>A0ABR3L2A6_9TELE</name>
<proteinExistence type="predicted"/>
<organism evidence="3 4">
    <name type="scientific">Cirrhinus molitorella</name>
    <name type="common">mud carp</name>
    <dbReference type="NCBI Taxonomy" id="172907"/>
    <lineage>
        <taxon>Eukaryota</taxon>
        <taxon>Metazoa</taxon>
        <taxon>Chordata</taxon>
        <taxon>Craniata</taxon>
        <taxon>Vertebrata</taxon>
        <taxon>Euteleostomi</taxon>
        <taxon>Actinopterygii</taxon>
        <taxon>Neopterygii</taxon>
        <taxon>Teleostei</taxon>
        <taxon>Ostariophysi</taxon>
        <taxon>Cypriniformes</taxon>
        <taxon>Cyprinidae</taxon>
        <taxon>Labeoninae</taxon>
        <taxon>Labeonini</taxon>
        <taxon>Cirrhinus</taxon>
    </lineage>
</organism>
<evidence type="ECO:0000256" key="1">
    <source>
        <dbReference type="SAM" id="MobiDB-lite"/>
    </source>
</evidence>
<keyword evidence="4" id="KW-1185">Reference proteome</keyword>
<feature type="region of interest" description="Disordered" evidence="1">
    <location>
        <begin position="69"/>
        <end position="93"/>
    </location>
</feature>
<reference evidence="3 4" key="1">
    <citation type="submission" date="2023-09" db="EMBL/GenBank/DDBJ databases">
        <authorList>
            <person name="Wang M."/>
        </authorList>
    </citation>
    <scope>NUCLEOTIDE SEQUENCE [LARGE SCALE GENOMIC DNA]</scope>
    <source>
        <strain evidence="3">GT-2023</strain>
        <tissue evidence="3">Liver</tissue>
    </source>
</reference>
<dbReference type="PANTHER" id="PTHR24401:SF29">
    <property type="entry name" value="SI:CH211-243P7.3-RELATED"/>
    <property type="match status" value="1"/>
</dbReference>
<evidence type="ECO:0000313" key="3">
    <source>
        <dbReference type="EMBL" id="KAL1246952.1"/>
    </source>
</evidence>